<keyword evidence="2 4" id="KW-0853">WD repeat</keyword>
<dbReference type="OrthoDB" id="20669at2759"/>
<dbReference type="Gene3D" id="2.130.10.10">
    <property type="entry name" value="YVTN repeat-like/Quinoprotein amine dehydrogenase"/>
    <property type="match status" value="1"/>
</dbReference>
<name>A0A210PJ32_MIZYE</name>
<evidence type="ECO:0000256" key="3">
    <source>
        <dbReference type="ARBA" id="ARBA00022737"/>
    </source>
</evidence>
<dbReference type="SUPFAM" id="SSF50978">
    <property type="entry name" value="WD40 repeat-like"/>
    <property type="match status" value="1"/>
</dbReference>
<dbReference type="Proteomes" id="UP000242188">
    <property type="component" value="Unassembled WGS sequence"/>
</dbReference>
<feature type="compositionally biased region" description="Acidic residues" evidence="5">
    <location>
        <begin position="455"/>
        <end position="467"/>
    </location>
</feature>
<dbReference type="Pfam" id="PF00400">
    <property type="entry name" value="WD40"/>
    <property type="match status" value="4"/>
</dbReference>
<evidence type="ECO:0000256" key="5">
    <source>
        <dbReference type="SAM" id="MobiDB-lite"/>
    </source>
</evidence>
<dbReference type="InterPro" id="IPR036322">
    <property type="entry name" value="WD40_repeat_dom_sf"/>
</dbReference>
<sequence length="631" mass="69924">MKPVSNGYSFSTTKGGSNVFCPWRWQGRRQLGLPNTPGESNQVTAGLYSAIKPLHTWESSGSSLNTHQGGIFNFDFSPDGSVLAAACEGKGILLFDPFNGKLCGYKEKAHLDCVNCVKFLDTRVLATCSDDSTIALWDTRYLKYKLQNLNGHSSWVKNVEYASNKDLLVSSGFDGSIFTWDINSYSEDGAKGKKVFNYKPLMRSKLSPDGTKLFVSTDNGHILLIHNLDLSTLAEDLVIFSPYQFRQLIENHAGAGSNKKRNQVEVINDWPMGNKASVIASLQVHPQGWCVLSRNTSRDRSSEWTCIHDVQDGKEDSEDSSAKDPSDTRKNCGSTSPPLSPVRPWSPRVRQSNHPALVHHQRRGVLDYESDQSGEEVPVRTRLRITNSRARSTVNISRTGVTAHISSPNLSNSRLISNIQHDTESPGSPLSDTDSDVGDTVVIRMDHQEDRDEPQQEDGEISDPDQDENSRLSDSPHTDSPDELEARRAISDILTIVFGSGPRRQVFQFNHSEGVSDISEDESPLQFPCEKRLLYYADEPNVGRGFIKELCFSSTGRMVCSPFGFGVRLLTFDSQCSELCEVVPKAPVKLYELGSCMSHTNNVLTCKFSPTHPLLVTGCLSGRVVFHQPVL</sequence>
<dbReference type="PROSITE" id="PS50294">
    <property type="entry name" value="WD_REPEATS_REGION"/>
    <property type="match status" value="1"/>
</dbReference>
<dbReference type="InterPro" id="IPR039085">
    <property type="entry name" value="DCA10"/>
</dbReference>
<feature type="region of interest" description="Disordered" evidence="5">
    <location>
        <begin position="308"/>
        <end position="384"/>
    </location>
</feature>
<dbReference type="InterPro" id="IPR001680">
    <property type="entry name" value="WD40_rpt"/>
</dbReference>
<dbReference type="EMBL" id="NEDP02076595">
    <property type="protein sequence ID" value="OWF36502.1"/>
    <property type="molecule type" value="Genomic_DNA"/>
</dbReference>
<dbReference type="PANTHER" id="PTHR14588:SF2">
    <property type="entry name" value="DDB1- AND CUL4-ASSOCIATED FACTOR 10"/>
    <property type="match status" value="1"/>
</dbReference>
<gene>
    <name evidence="6" type="ORF">KP79_PYT17122</name>
</gene>
<feature type="repeat" description="WD" evidence="4">
    <location>
        <begin position="149"/>
        <end position="184"/>
    </location>
</feature>
<dbReference type="GO" id="GO:0080008">
    <property type="term" value="C:Cul4-RING E3 ubiquitin ligase complex"/>
    <property type="evidence" value="ECO:0007669"/>
    <property type="project" value="TreeGrafter"/>
</dbReference>
<evidence type="ECO:0000256" key="1">
    <source>
        <dbReference type="ARBA" id="ARBA00005903"/>
    </source>
</evidence>
<dbReference type="SMART" id="SM00320">
    <property type="entry name" value="WD40"/>
    <property type="match status" value="5"/>
</dbReference>
<accession>A0A210PJ32</accession>
<evidence type="ECO:0000256" key="4">
    <source>
        <dbReference type="PROSITE-ProRule" id="PRU00221"/>
    </source>
</evidence>
<dbReference type="STRING" id="6573.A0A210PJ32"/>
<dbReference type="AlphaFoldDB" id="A0A210PJ32"/>
<comment type="similarity">
    <text evidence="1">Belongs to the WD repeat DCAF10 family.</text>
</comment>
<dbReference type="InterPro" id="IPR015943">
    <property type="entry name" value="WD40/YVTN_repeat-like_dom_sf"/>
</dbReference>
<dbReference type="PANTHER" id="PTHR14588">
    <property type="entry name" value="DDB1- AND CUL4-ASSOCIATED FACTOR 10"/>
    <property type="match status" value="1"/>
</dbReference>
<feature type="compositionally biased region" description="Basic and acidic residues" evidence="5">
    <location>
        <begin position="309"/>
        <end position="330"/>
    </location>
</feature>
<feature type="repeat" description="WD" evidence="4">
    <location>
        <begin position="107"/>
        <end position="140"/>
    </location>
</feature>
<evidence type="ECO:0000256" key="2">
    <source>
        <dbReference type="ARBA" id="ARBA00022574"/>
    </source>
</evidence>
<protein>
    <submittedName>
        <fullName evidence="6">DDB1-and CUL4-associated factor 10-like</fullName>
    </submittedName>
</protein>
<comment type="caution">
    <text evidence="6">The sequence shown here is derived from an EMBL/GenBank/DDBJ whole genome shotgun (WGS) entry which is preliminary data.</text>
</comment>
<feature type="region of interest" description="Disordered" evidence="5">
    <location>
        <begin position="447"/>
        <end position="484"/>
    </location>
</feature>
<evidence type="ECO:0000313" key="7">
    <source>
        <dbReference type="Proteomes" id="UP000242188"/>
    </source>
</evidence>
<dbReference type="PROSITE" id="PS50082">
    <property type="entry name" value="WD_REPEATS_2"/>
    <property type="match status" value="2"/>
</dbReference>
<feature type="compositionally biased region" description="Basic and acidic residues" evidence="5">
    <location>
        <begin position="468"/>
        <end position="484"/>
    </location>
</feature>
<reference evidence="6 7" key="1">
    <citation type="journal article" date="2017" name="Nat. Ecol. Evol.">
        <title>Scallop genome provides insights into evolution of bilaterian karyotype and development.</title>
        <authorList>
            <person name="Wang S."/>
            <person name="Zhang J."/>
            <person name="Jiao W."/>
            <person name="Li J."/>
            <person name="Xun X."/>
            <person name="Sun Y."/>
            <person name="Guo X."/>
            <person name="Huan P."/>
            <person name="Dong B."/>
            <person name="Zhang L."/>
            <person name="Hu X."/>
            <person name="Sun X."/>
            <person name="Wang J."/>
            <person name="Zhao C."/>
            <person name="Wang Y."/>
            <person name="Wang D."/>
            <person name="Huang X."/>
            <person name="Wang R."/>
            <person name="Lv J."/>
            <person name="Li Y."/>
            <person name="Zhang Z."/>
            <person name="Liu B."/>
            <person name="Lu W."/>
            <person name="Hui Y."/>
            <person name="Liang J."/>
            <person name="Zhou Z."/>
            <person name="Hou R."/>
            <person name="Li X."/>
            <person name="Liu Y."/>
            <person name="Li H."/>
            <person name="Ning X."/>
            <person name="Lin Y."/>
            <person name="Zhao L."/>
            <person name="Xing Q."/>
            <person name="Dou J."/>
            <person name="Li Y."/>
            <person name="Mao J."/>
            <person name="Guo H."/>
            <person name="Dou H."/>
            <person name="Li T."/>
            <person name="Mu C."/>
            <person name="Jiang W."/>
            <person name="Fu Q."/>
            <person name="Fu X."/>
            <person name="Miao Y."/>
            <person name="Liu J."/>
            <person name="Yu Q."/>
            <person name="Li R."/>
            <person name="Liao H."/>
            <person name="Li X."/>
            <person name="Kong Y."/>
            <person name="Jiang Z."/>
            <person name="Chourrout D."/>
            <person name="Li R."/>
            <person name="Bao Z."/>
        </authorList>
    </citation>
    <scope>NUCLEOTIDE SEQUENCE [LARGE SCALE GENOMIC DNA]</scope>
    <source>
        <strain evidence="6 7">PY_sf001</strain>
    </source>
</reference>
<keyword evidence="3" id="KW-0677">Repeat</keyword>
<evidence type="ECO:0000313" key="6">
    <source>
        <dbReference type="EMBL" id="OWF36502.1"/>
    </source>
</evidence>
<proteinExistence type="inferred from homology"/>
<dbReference type="InterPro" id="IPR019775">
    <property type="entry name" value="WD40_repeat_CS"/>
</dbReference>
<keyword evidence="7" id="KW-1185">Reference proteome</keyword>
<dbReference type="PROSITE" id="PS00678">
    <property type="entry name" value="WD_REPEATS_1"/>
    <property type="match status" value="2"/>
</dbReference>
<organism evidence="6 7">
    <name type="scientific">Mizuhopecten yessoensis</name>
    <name type="common">Japanese scallop</name>
    <name type="synonym">Patinopecten yessoensis</name>
    <dbReference type="NCBI Taxonomy" id="6573"/>
    <lineage>
        <taxon>Eukaryota</taxon>
        <taxon>Metazoa</taxon>
        <taxon>Spiralia</taxon>
        <taxon>Lophotrochozoa</taxon>
        <taxon>Mollusca</taxon>
        <taxon>Bivalvia</taxon>
        <taxon>Autobranchia</taxon>
        <taxon>Pteriomorphia</taxon>
        <taxon>Pectinida</taxon>
        <taxon>Pectinoidea</taxon>
        <taxon>Pectinidae</taxon>
        <taxon>Mizuhopecten</taxon>
    </lineage>
</organism>